<protein>
    <submittedName>
        <fullName evidence="1">Uncharacterized protein</fullName>
    </submittedName>
</protein>
<keyword evidence="2" id="KW-1185">Reference proteome</keyword>
<organism evidence="1 2">
    <name type="scientific">Diploptera punctata</name>
    <name type="common">Pacific beetle cockroach</name>
    <dbReference type="NCBI Taxonomy" id="6984"/>
    <lineage>
        <taxon>Eukaryota</taxon>
        <taxon>Metazoa</taxon>
        <taxon>Ecdysozoa</taxon>
        <taxon>Arthropoda</taxon>
        <taxon>Hexapoda</taxon>
        <taxon>Insecta</taxon>
        <taxon>Pterygota</taxon>
        <taxon>Neoptera</taxon>
        <taxon>Polyneoptera</taxon>
        <taxon>Dictyoptera</taxon>
        <taxon>Blattodea</taxon>
        <taxon>Blaberoidea</taxon>
        <taxon>Blaberidae</taxon>
        <taxon>Diplopterinae</taxon>
        <taxon>Diploptera</taxon>
    </lineage>
</organism>
<reference evidence="1" key="1">
    <citation type="journal article" date="2023" name="IScience">
        <title>Live-bearing cockroach genome reveals convergent evolutionary mechanisms linked to viviparity in insects and beyond.</title>
        <authorList>
            <person name="Fouks B."/>
            <person name="Harrison M.C."/>
            <person name="Mikhailova A.A."/>
            <person name="Marchal E."/>
            <person name="English S."/>
            <person name="Carruthers M."/>
            <person name="Jennings E.C."/>
            <person name="Chiamaka E.L."/>
            <person name="Frigard R.A."/>
            <person name="Pippel M."/>
            <person name="Attardo G.M."/>
            <person name="Benoit J.B."/>
            <person name="Bornberg-Bauer E."/>
            <person name="Tobe S.S."/>
        </authorList>
    </citation>
    <scope>NUCLEOTIDE SEQUENCE</scope>
    <source>
        <strain evidence="1">Stay&amp;Tobe</strain>
    </source>
</reference>
<gene>
    <name evidence="1" type="ORF">L9F63_017652</name>
</gene>
<proteinExistence type="predicted"/>
<evidence type="ECO:0000313" key="1">
    <source>
        <dbReference type="EMBL" id="KAJ9589058.1"/>
    </source>
</evidence>
<accession>A0AAD8A093</accession>
<sequence length="119" mass="14210">NIFTYDLAERLPAIIVAQLIRRTDVDTNHLAPIVRNKLHFSSLLFEKIFHKRSRSMFRCVTYLKVEKNWQYWQCVRKAISKPSLYAILKDLPSGRITMEWNPLVWVPRNSAKLSKLFRY</sequence>
<name>A0AAD8A093_DIPPU</name>
<dbReference type="Proteomes" id="UP001233999">
    <property type="component" value="Unassembled WGS sequence"/>
</dbReference>
<dbReference type="AlphaFoldDB" id="A0AAD8A093"/>
<evidence type="ECO:0000313" key="2">
    <source>
        <dbReference type="Proteomes" id="UP001233999"/>
    </source>
</evidence>
<comment type="caution">
    <text evidence="1">The sequence shown here is derived from an EMBL/GenBank/DDBJ whole genome shotgun (WGS) entry which is preliminary data.</text>
</comment>
<feature type="non-terminal residue" evidence="1">
    <location>
        <position position="119"/>
    </location>
</feature>
<reference evidence="1" key="2">
    <citation type="submission" date="2023-05" db="EMBL/GenBank/DDBJ databases">
        <authorList>
            <person name="Fouks B."/>
        </authorList>
    </citation>
    <scope>NUCLEOTIDE SEQUENCE</scope>
    <source>
        <strain evidence="1">Stay&amp;Tobe</strain>
        <tissue evidence="1">Testes</tissue>
    </source>
</reference>
<dbReference type="EMBL" id="JASPKZ010005284">
    <property type="protein sequence ID" value="KAJ9589058.1"/>
    <property type="molecule type" value="Genomic_DNA"/>
</dbReference>
<feature type="non-terminal residue" evidence="1">
    <location>
        <position position="1"/>
    </location>
</feature>